<evidence type="ECO:0000313" key="3">
    <source>
        <dbReference type="Proteomes" id="UP000009149"/>
    </source>
</evidence>
<evidence type="ECO:0000256" key="1">
    <source>
        <dbReference type="SAM" id="Phobius"/>
    </source>
</evidence>
<organism evidence="2 3">
    <name type="scientific">Methylacidiphilum infernorum (isolate V4)</name>
    <name type="common">Methylokorus infernorum (strain V4)</name>
    <dbReference type="NCBI Taxonomy" id="481448"/>
    <lineage>
        <taxon>Bacteria</taxon>
        <taxon>Pseudomonadati</taxon>
        <taxon>Verrucomicrobiota</taxon>
        <taxon>Methylacidiphilae</taxon>
        <taxon>Methylacidiphilales</taxon>
        <taxon>Methylacidiphilaceae</taxon>
        <taxon>Methylacidiphilum (ex Ratnadevi et al. 2023)</taxon>
    </lineage>
</organism>
<keyword evidence="1" id="KW-1133">Transmembrane helix</keyword>
<keyword evidence="1" id="KW-0472">Membrane</keyword>
<name>B3DX85_METI4</name>
<proteinExistence type="predicted"/>
<sequence length="90" mass="10480">MLVYPMNGARRSLGIKISFCFLFLLLFQDFDIPLRLLNRNEKKNKHRGKGWAGKEKLPQERRYSLHSEYRGVLLSKGSKTDPRSLARTEG</sequence>
<protein>
    <submittedName>
        <fullName evidence="2">Uncharacterized protein</fullName>
    </submittedName>
</protein>
<gene>
    <name evidence="2" type="ordered locus">Minf_1740</name>
</gene>
<dbReference type="STRING" id="481448.Minf_1740"/>
<dbReference type="HOGENOM" id="CLU_2437429_0_0_0"/>
<dbReference type="AlphaFoldDB" id="B3DX85"/>
<dbReference type="EMBL" id="CP000975">
    <property type="protein sequence ID" value="ACD83794.1"/>
    <property type="molecule type" value="Genomic_DNA"/>
</dbReference>
<dbReference type="KEGG" id="min:Minf_1740"/>
<feature type="transmembrane region" description="Helical" evidence="1">
    <location>
        <begin position="15"/>
        <end position="37"/>
    </location>
</feature>
<reference evidence="2 3" key="1">
    <citation type="journal article" date="2008" name="Biol. Direct">
        <title>Complete genome sequence of the extremely acidophilic methanotroph isolate V4, Methylacidiphilum infernorum, a representative of the bacterial phylum Verrucomicrobia.</title>
        <authorList>
            <person name="Hou S."/>
            <person name="Makarova K.S."/>
            <person name="Saw J.H."/>
            <person name="Senin P."/>
            <person name="Ly B.V."/>
            <person name="Zhou Z."/>
            <person name="Ren Y."/>
            <person name="Wang J."/>
            <person name="Galperin M.Y."/>
            <person name="Omelchenko M.V."/>
            <person name="Wolf Y.I."/>
            <person name="Yutin N."/>
            <person name="Koonin E.V."/>
            <person name="Stott M.B."/>
            <person name="Mountain B.W."/>
            <person name="Crowe M.A."/>
            <person name="Smirnova A.V."/>
            <person name="Dunfield P.F."/>
            <person name="Feng L."/>
            <person name="Wang L."/>
            <person name="Alam M."/>
        </authorList>
    </citation>
    <scope>NUCLEOTIDE SEQUENCE [LARGE SCALE GENOMIC DNA]</scope>
    <source>
        <strain evidence="3">Isolate V4</strain>
    </source>
</reference>
<dbReference type="Proteomes" id="UP000009149">
    <property type="component" value="Chromosome"/>
</dbReference>
<evidence type="ECO:0000313" key="2">
    <source>
        <dbReference type="EMBL" id="ACD83794.1"/>
    </source>
</evidence>
<keyword evidence="1" id="KW-0812">Transmembrane</keyword>
<accession>B3DX85</accession>